<dbReference type="CDD" id="cd01392">
    <property type="entry name" value="HTH_LacI"/>
    <property type="match status" value="1"/>
</dbReference>
<dbReference type="SMART" id="SM00354">
    <property type="entry name" value="HTH_LACI"/>
    <property type="match status" value="1"/>
</dbReference>
<organism evidence="5 6">
    <name type="scientific">Agrobacterium salinitolerans</name>
    <dbReference type="NCBI Taxonomy" id="1183413"/>
    <lineage>
        <taxon>Bacteria</taxon>
        <taxon>Pseudomonadati</taxon>
        <taxon>Pseudomonadota</taxon>
        <taxon>Alphaproteobacteria</taxon>
        <taxon>Hyphomicrobiales</taxon>
        <taxon>Rhizobiaceae</taxon>
        <taxon>Rhizobium/Agrobacterium group</taxon>
        <taxon>Agrobacterium</taxon>
    </lineage>
</organism>
<dbReference type="SUPFAM" id="SSF47413">
    <property type="entry name" value="lambda repressor-like DNA-binding domains"/>
    <property type="match status" value="1"/>
</dbReference>
<dbReference type="InterPro" id="IPR000843">
    <property type="entry name" value="HTH_LacI"/>
</dbReference>
<dbReference type="PANTHER" id="PTHR30146:SF109">
    <property type="entry name" value="HTH-TYPE TRANSCRIPTIONAL REGULATOR GALS"/>
    <property type="match status" value="1"/>
</dbReference>
<evidence type="ECO:0000313" key="6">
    <source>
        <dbReference type="Proteomes" id="UP001151018"/>
    </source>
</evidence>
<evidence type="ECO:0000256" key="3">
    <source>
        <dbReference type="ARBA" id="ARBA00023163"/>
    </source>
</evidence>
<dbReference type="Proteomes" id="UP001151018">
    <property type="component" value="Unassembled WGS sequence"/>
</dbReference>
<dbReference type="SUPFAM" id="SSF53822">
    <property type="entry name" value="Periplasmic binding protein-like I"/>
    <property type="match status" value="1"/>
</dbReference>
<feature type="domain" description="HTH lacI-type" evidence="4">
    <location>
        <begin position="2"/>
        <end position="56"/>
    </location>
</feature>
<evidence type="ECO:0000256" key="2">
    <source>
        <dbReference type="ARBA" id="ARBA00023125"/>
    </source>
</evidence>
<keyword evidence="1" id="KW-0805">Transcription regulation</keyword>
<name>A0A9X3R1F6_9HYPH</name>
<dbReference type="GO" id="GO:0000976">
    <property type="term" value="F:transcription cis-regulatory region binding"/>
    <property type="evidence" value="ECO:0007669"/>
    <property type="project" value="TreeGrafter"/>
</dbReference>
<dbReference type="PROSITE" id="PS50932">
    <property type="entry name" value="HTH_LACI_2"/>
    <property type="match status" value="1"/>
</dbReference>
<dbReference type="Pfam" id="PF00356">
    <property type="entry name" value="LacI"/>
    <property type="match status" value="1"/>
</dbReference>
<keyword evidence="2 5" id="KW-0238">DNA-binding</keyword>
<accession>A0A9X3R1F6</accession>
<dbReference type="InterPro" id="IPR046335">
    <property type="entry name" value="LacI/GalR-like_sensor"/>
</dbReference>
<evidence type="ECO:0000256" key="1">
    <source>
        <dbReference type="ARBA" id="ARBA00023015"/>
    </source>
</evidence>
<evidence type="ECO:0000313" key="5">
    <source>
        <dbReference type="EMBL" id="MCZ7939609.1"/>
    </source>
</evidence>
<dbReference type="PANTHER" id="PTHR30146">
    <property type="entry name" value="LACI-RELATED TRANSCRIPTIONAL REPRESSOR"/>
    <property type="match status" value="1"/>
</dbReference>
<dbReference type="CDD" id="cd20010">
    <property type="entry name" value="PBP1_AglR-like"/>
    <property type="match status" value="1"/>
</dbReference>
<dbReference type="InterPro" id="IPR010982">
    <property type="entry name" value="Lambda_DNA-bd_dom_sf"/>
</dbReference>
<reference evidence="5" key="1">
    <citation type="submission" date="2022-12" db="EMBL/GenBank/DDBJ databases">
        <title>Draft genome sequences of 22 rhizogenic Agrobacterium biovar 1 strains, the causative agent of hairy root disease.</title>
        <authorList>
            <person name="Kim N."/>
            <person name="Vargas P."/>
            <person name="Rediers H."/>
        </authorList>
    </citation>
    <scope>NUCLEOTIDE SEQUENCE</scope>
    <source>
        <strain evidence="5">ST15.13.006</strain>
    </source>
</reference>
<dbReference type="GO" id="GO:0003700">
    <property type="term" value="F:DNA-binding transcription factor activity"/>
    <property type="evidence" value="ECO:0007669"/>
    <property type="project" value="TreeGrafter"/>
</dbReference>
<dbReference type="Gene3D" id="3.40.50.2300">
    <property type="match status" value="2"/>
</dbReference>
<dbReference type="RefSeq" id="WP_269835241.1">
    <property type="nucleotide sequence ID" value="NZ_JAPZLR010000014.1"/>
</dbReference>
<dbReference type="InterPro" id="IPR028082">
    <property type="entry name" value="Peripla_BP_I"/>
</dbReference>
<gene>
    <name evidence="5" type="ORF">O9X88_18825</name>
</gene>
<dbReference type="EMBL" id="JAPZLR010000014">
    <property type="protein sequence ID" value="MCZ7939609.1"/>
    <property type="molecule type" value="Genomic_DNA"/>
</dbReference>
<comment type="caution">
    <text evidence="5">The sequence shown here is derived from an EMBL/GenBank/DDBJ whole genome shotgun (WGS) entry which is preliminary data.</text>
</comment>
<proteinExistence type="predicted"/>
<dbReference type="AlphaFoldDB" id="A0A9X3R1F6"/>
<evidence type="ECO:0000259" key="4">
    <source>
        <dbReference type="PROSITE" id="PS50932"/>
    </source>
</evidence>
<keyword evidence="3" id="KW-0804">Transcription</keyword>
<dbReference type="Pfam" id="PF13377">
    <property type="entry name" value="Peripla_BP_3"/>
    <property type="match status" value="1"/>
</dbReference>
<protein>
    <submittedName>
        <fullName evidence="5">LacI family DNA-binding transcriptional regulator</fullName>
    </submittedName>
</protein>
<dbReference type="Gene3D" id="1.10.260.40">
    <property type="entry name" value="lambda repressor-like DNA-binding domains"/>
    <property type="match status" value="1"/>
</dbReference>
<sequence length="356" mass="39145">MKGIRQLADYLEISIGTVSRALNGKPDVNEETRRRVLEAAEKLGYVANQSGRSLRQGTTNVIGLMTGSDAQTVENSDNFFLGVTDGLQSVFSGHNLDLIVLPCPGEEDPDEYLKRMVARRMVDAMIISATRRIDKRVDFLKQTRLPFVALGRTASSDTHAWIDLDFEGVAKNAVDRLAAAGHRSIAVAVPDSDINLGYVFLEGYRRALEDNGMAYDSSLVIRAKSSEQGGYHAASEWLQMRPRPTAIVLIYELMAVGLYRRLAEVGLKPGRDLAVIGFRDGPRGQFLEPRLTSFRMSLHDLGVTVAQTLLSTMPAYAPFYPDQARHCVWPMLLVAGESDPAPSDSRVARRADSSAS</sequence>